<dbReference type="PANTHER" id="PTHR42800:SF1">
    <property type="entry name" value="EXOINULINASE INUD (AFU_ORTHOLOGUE AFUA_5G00480)"/>
    <property type="match status" value="1"/>
</dbReference>
<accession>A0A1I6V1R9</accession>
<keyword evidence="3" id="KW-0326">Glycosidase</keyword>
<dbReference type="CDD" id="cd18622">
    <property type="entry name" value="GH32_Inu-like"/>
    <property type="match status" value="1"/>
</dbReference>
<dbReference type="Gene3D" id="2.60.120.560">
    <property type="entry name" value="Exo-inulinase, domain 1"/>
    <property type="match status" value="1"/>
</dbReference>
<dbReference type="InterPro" id="IPR018053">
    <property type="entry name" value="Glyco_hydro_32_AS"/>
</dbReference>
<sequence length="560" mass="63400">MNELLRLSRRNALRVTGTGLFTTTVLGGSGLSVSATDHVEQIEASESDLWRPGFHFAPPQGWINDPNGLVYHEGVYHLFFQYNPYNPFWEDIEWGHATSEDLFEWTYHGVKLPFDEENNIGKFSGGGTVDTQNTAGFGEDALILSYTGAHLNESIQDQRIAYSTDNGKTVTAYADNPVVDTNDPEFRDPNVFWYEPNEHWIMVVSRAADGDDNGDERPAGIEFYSSEDHIDWTYESTFTIDEYEDVVAEIETNNGVYNDTVDLWECPDLFELPVEGTDETKWVLTVSVQGDPHVDHLIGEFDGHEFTMEDRELADYGYDYFAAMSWDNEPNDCRIQIGWAAHWPYMDFIPETGWRGIMSVPRNVALEGEESDIRLREYPAEKLVDLRQDKLADVSKEMVTSCRDPLEDTNANGRSLEIIMTIDPHSADTVGLRVREGENDQSVITYYTDKNQLEFDRLESSVDGPADGFYDPGQEDTTTMPLELREDGTIQLRVLVDRSSVEIFGNGGRRVMTNQIFPDWDSTGMSLFADKGAARVEDMVVYDLASQPLGIELHEGSHLR</sequence>
<dbReference type="GO" id="GO:0004575">
    <property type="term" value="F:sucrose alpha-glucosidase activity"/>
    <property type="evidence" value="ECO:0007669"/>
    <property type="project" value="TreeGrafter"/>
</dbReference>
<feature type="domain" description="Glycosyl hydrolase family 32 N-terminal" evidence="4">
    <location>
        <begin position="55"/>
        <end position="370"/>
    </location>
</feature>
<evidence type="ECO:0000313" key="6">
    <source>
        <dbReference type="EMBL" id="SFT07537.1"/>
    </source>
</evidence>
<protein>
    <submittedName>
        <fullName evidence="6">Fructan beta-fructosidase</fullName>
    </submittedName>
</protein>
<dbReference type="Pfam" id="PF08244">
    <property type="entry name" value="Glyco_hydro_32C"/>
    <property type="match status" value="1"/>
</dbReference>
<dbReference type="GO" id="GO:0005737">
    <property type="term" value="C:cytoplasm"/>
    <property type="evidence" value="ECO:0007669"/>
    <property type="project" value="TreeGrafter"/>
</dbReference>
<evidence type="ECO:0000259" key="5">
    <source>
        <dbReference type="Pfam" id="PF08244"/>
    </source>
</evidence>
<gene>
    <name evidence="6" type="ORF">SAMN04488556_4253</name>
</gene>
<dbReference type="InterPro" id="IPR023296">
    <property type="entry name" value="Glyco_hydro_beta-prop_sf"/>
</dbReference>
<evidence type="ECO:0000259" key="4">
    <source>
        <dbReference type="Pfam" id="PF00251"/>
    </source>
</evidence>
<dbReference type="Proteomes" id="UP000199199">
    <property type="component" value="Unassembled WGS sequence"/>
</dbReference>
<dbReference type="SUPFAM" id="SSF49899">
    <property type="entry name" value="Concanavalin A-like lectins/glucanases"/>
    <property type="match status" value="1"/>
</dbReference>
<keyword evidence="7" id="KW-1185">Reference proteome</keyword>
<dbReference type="InterPro" id="IPR013320">
    <property type="entry name" value="ConA-like_dom_sf"/>
</dbReference>
<dbReference type="SMART" id="SM00640">
    <property type="entry name" value="Glyco_32"/>
    <property type="match status" value="1"/>
</dbReference>
<name>A0A1I6V1R9_9EURY</name>
<dbReference type="PROSITE" id="PS00609">
    <property type="entry name" value="GLYCOSYL_HYDROL_F32"/>
    <property type="match status" value="1"/>
</dbReference>
<keyword evidence="2" id="KW-0378">Hydrolase</keyword>
<evidence type="ECO:0000313" key="7">
    <source>
        <dbReference type="Proteomes" id="UP000199199"/>
    </source>
</evidence>
<dbReference type="GO" id="GO:0005987">
    <property type="term" value="P:sucrose catabolic process"/>
    <property type="evidence" value="ECO:0007669"/>
    <property type="project" value="TreeGrafter"/>
</dbReference>
<organism evidence="6 7">
    <name type="scientific">Halostagnicola kamekurae</name>
    <dbReference type="NCBI Taxonomy" id="619731"/>
    <lineage>
        <taxon>Archaea</taxon>
        <taxon>Methanobacteriati</taxon>
        <taxon>Methanobacteriota</taxon>
        <taxon>Stenosarchaea group</taxon>
        <taxon>Halobacteria</taxon>
        <taxon>Halobacteriales</taxon>
        <taxon>Natrialbaceae</taxon>
        <taxon>Halostagnicola</taxon>
    </lineage>
</organism>
<dbReference type="Gene3D" id="2.115.10.20">
    <property type="entry name" value="Glycosyl hydrolase domain, family 43"/>
    <property type="match status" value="1"/>
</dbReference>
<dbReference type="InterPro" id="IPR013189">
    <property type="entry name" value="Glyco_hydro_32_C"/>
</dbReference>
<comment type="similarity">
    <text evidence="1">Belongs to the glycosyl hydrolase 32 family.</text>
</comment>
<proteinExistence type="inferred from homology"/>
<dbReference type="SUPFAM" id="SSF75005">
    <property type="entry name" value="Arabinanase/levansucrase/invertase"/>
    <property type="match status" value="1"/>
</dbReference>
<dbReference type="InterPro" id="IPR013148">
    <property type="entry name" value="Glyco_hydro_32_N"/>
</dbReference>
<dbReference type="AlphaFoldDB" id="A0A1I6V1R9"/>
<dbReference type="PANTHER" id="PTHR42800">
    <property type="entry name" value="EXOINULINASE INUD (AFU_ORTHOLOGUE AFUA_5G00480)"/>
    <property type="match status" value="1"/>
</dbReference>
<dbReference type="EMBL" id="FOZS01000009">
    <property type="protein sequence ID" value="SFT07537.1"/>
    <property type="molecule type" value="Genomic_DNA"/>
</dbReference>
<evidence type="ECO:0000256" key="1">
    <source>
        <dbReference type="ARBA" id="ARBA00009902"/>
    </source>
</evidence>
<evidence type="ECO:0000256" key="2">
    <source>
        <dbReference type="ARBA" id="ARBA00022801"/>
    </source>
</evidence>
<dbReference type="InterPro" id="IPR001362">
    <property type="entry name" value="Glyco_hydro_32"/>
</dbReference>
<evidence type="ECO:0000256" key="3">
    <source>
        <dbReference type="ARBA" id="ARBA00023295"/>
    </source>
</evidence>
<reference evidence="7" key="1">
    <citation type="submission" date="2016-10" db="EMBL/GenBank/DDBJ databases">
        <authorList>
            <person name="Varghese N."/>
            <person name="Submissions S."/>
        </authorList>
    </citation>
    <scope>NUCLEOTIDE SEQUENCE [LARGE SCALE GENOMIC DNA]</scope>
    <source>
        <strain evidence="7">DSM 22427</strain>
    </source>
</reference>
<feature type="domain" description="Glycosyl hydrolase family 32 C-terminal" evidence="5">
    <location>
        <begin position="386"/>
        <end position="542"/>
    </location>
</feature>
<dbReference type="Pfam" id="PF00251">
    <property type="entry name" value="Glyco_hydro_32N"/>
    <property type="match status" value="1"/>
</dbReference>